<evidence type="ECO:0000313" key="2">
    <source>
        <dbReference type="EMBL" id="KAF4141498.1"/>
    </source>
</evidence>
<accession>A0A8S9UTH2</accession>
<proteinExistence type="predicted"/>
<feature type="compositionally biased region" description="Basic residues" evidence="1">
    <location>
        <begin position="47"/>
        <end position="65"/>
    </location>
</feature>
<sequence>MHEILRDKQGMLASVTGKLPKRTRLNTMRALPSDFDVDESEYDASTSRKKQRTRSKLGKARQRGR</sequence>
<dbReference type="Proteomes" id="UP000704712">
    <property type="component" value="Unassembled WGS sequence"/>
</dbReference>
<reference evidence="2" key="1">
    <citation type="submission" date="2020-03" db="EMBL/GenBank/DDBJ databases">
        <title>Hybrid Assembly of Korean Phytophthora infestans isolates.</title>
        <authorList>
            <person name="Prokchorchik M."/>
            <person name="Lee Y."/>
            <person name="Seo J."/>
            <person name="Cho J.-H."/>
            <person name="Park Y.-E."/>
            <person name="Jang D.-C."/>
            <person name="Im J.-S."/>
            <person name="Choi J.-G."/>
            <person name="Park H.-J."/>
            <person name="Lee G.-B."/>
            <person name="Lee Y.-G."/>
            <person name="Hong S.-Y."/>
            <person name="Cho K."/>
            <person name="Sohn K.H."/>
        </authorList>
    </citation>
    <scope>NUCLEOTIDE SEQUENCE</scope>
    <source>
        <strain evidence="2">KR_2_A2</strain>
    </source>
</reference>
<dbReference type="EMBL" id="JAACNO010001339">
    <property type="protein sequence ID" value="KAF4141498.1"/>
    <property type="molecule type" value="Genomic_DNA"/>
</dbReference>
<comment type="caution">
    <text evidence="2">The sequence shown here is derived from an EMBL/GenBank/DDBJ whole genome shotgun (WGS) entry which is preliminary data.</text>
</comment>
<gene>
    <name evidence="2" type="ORF">GN958_ATG09296</name>
</gene>
<dbReference type="AlphaFoldDB" id="A0A8S9UTH2"/>
<protein>
    <submittedName>
        <fullName evidence="2">Uncharacterized protein</fullName>
    </submittedName>
</protein>
<organism evidence="2 3">
    <name type="scientific">Phytophthora infestans</name>
    <name type="common">Potato late blight agent</name>
    <name type="synonym">Botrytis infestans</name>
    <dbReference type="NCBI Taxonomy" id="4787"/>
    <lineage>
        <taxon>Eukaryota</taxon>
        <taxon>Sar</taxon>
        <taxon>Stramenopiles</taxon>
        <taxon>Oomycota</taxon>
        <taxon>Peronosporomycetes</taxon>
        <taxon>Peronosporales</taxon>
        <taxon>Peronosporaceae</taxon>
        <taxon>Phytophthora</taxon>
    </lineage>
</organism>
<feature type="region of interest" description="Disordered" evidence="1">
    <location>
        <begin position="32"/>
        <end position="65"/>
    </location>
</feature>
<evidence type="ECO:0000313" key="3">
    <source>
        <dbReference type="Proteomes" id="UP000704712"/>
    </source>
</evidence>
<evidence type="ECO:0000256" key="1">
    <source>
        <dbReference type="SAM" id="MobiDB-lite"/>
    </source>
</evidence>
<name>A0A8S9UTH2_PHYIN</name>